<sequence length="391" mass="45372">MKEIDPKIYKKHHSFQDFKSHKTGIIDYQKTRAVRVLSEWSEGKLNTTHSVHKKENFVEVLNLVLVDLKSDLDDVLFKITPFIAEEMYTYSDEELLRFFYHRYRYDVFPQLERIDNYPPYLQIEPSSICNYRCVFCYQTDVNFFKKTTPGMGQMSLELFRQIVDEAYGNIEFLSLASRGEPLLAKEIEGMLQYVKGKFLNLKVNTNASLLTESKVHALLSGGVKTVVFSADAAEEPLYSQLRVNGKLDKVLKNIEMFQSIRQKDYSDLPVITRVSGVKVTEKQDIDSMERVWGGLVDQVAFVNYNPWENIYEAKPNGQTKACSDLFRRMFIWQDGLTNPCDSDYKSNLQVGKFPDHNISQLWRMERYENLRSAHKSGNRQLVHPCKGCAVV</sequence>
<dbReference type="InterPro" id="IPR023885">
    <property type="entry name" value="4Fe4S-binding_SPASM_dom"/>
</dbReference>
<keyword evidence="2" id="KW-0004">4Fe-4S</keyword>
<dbReference type="EMBL" id="RQGA01000001">
    <property type="protein sequence ID" value="TGL45819.1"/>
    <property type="molecule type" value="Genomic_DNA"/>
</dbReference>
<keyword evidence="3" id="KW-0949">S-adenosyl-L-methionine</keyword>
<evidence type="ECO:0000256" key="3">
    <source>
        <dbReference type="ARBA" id="ARBA00022691"/>
    </source>
</evidence>
<name>A0A4R9JK20_9LEPT</name>
<keyword evidence="9" id="KW-1185">Reference proteome</keyword>
<dbReference type="InterPro" id="IPR013785">
    <property type="entry name" value="Aldolase_TIM"/>
</dbReference>
<dbReference type="PANTHER" id="PTHR11228:SF7">
    <property type="entry name" value="PQQA PEPTIDE CYCLASE"/>
    <property type="match status" value="1"/>
</dbReference>
<dbReference type="CDD" id="cd21109">
    <property type="entry name" value="SPASM"/>
    <property type="match status" value="1"/>
</dbReference>
<dbReference type="GO" id="GO:0051536">
    <property type="term" value="F:iron-sulfur cluster binding"/>
    <property type="evidence" value="ECO:0007669"/>
    <property type="project" value="UniProtKB-KW"/>
</dbReference>
<dbReference type="SFLD" id="SFLDS00029">
    <property type="entry name" value="Radical_SAM"/>
    <property type="match status" value="1"/>
</dbReference>
<dbReference type="AlphaFoldDB" id="A0A4R9JK20"/>
<evidence type="ECO:0000256" key="5">
    <source>
        <dbReference type="ARBA" id="ARBA00023004"/>
    </source>
</evidence>
<dbReference type="SFLD" id="SFLDG01387">
    <property type="entry name" value="BtrN-like_SPASM_domain_contain"/>
    <property type="match status" value="1"/>
</dbReference>
<dbReference type="Gene3D" id="3.20.20.70">
    <property type="entry name" value="Aldolase class I"/>
    <property type="match status" value="1"/>
</dbReference>
<reference evidence="8" key="1">
    <citation type="journal article" date="2019" name="PLoS Negl. Trop. Dis.">
        <title>Revisiting the worldwide diversity of Leptospira species in the environment.</title>
        <authorList>
            <person name="Vincent A.T."/>
            <person name="Schiettekatte O."/>
            <person name="Bourhy P."/>
            <person name="Veyrier F.J."/>
            <person name="Picardeau M."/>
        </authorList>
    </citation>
    <scope>NUCLEOTIDE SEQUENCE [LARGE SCALE GENOMIC DNA]</scope>
    <source>
        <strain evidence="8">201702692</strain>
    </source>
</reference>
<dbReference type="SUPFAM" id="SSF102114">
    <property type="entry name" value="Radical SAM enzymes"/>
    <property type="match status" value="1"/>
</dbReference>
<keyword evidence="4" id="KW-0479">Metal-binding</keyword>
<keyword evidence="5" id="KW-0408">Iron</keyword>
<gene>
    <name evidence="8" type="ORF">EHQ49_00070</name>
</gene>
<dbReference type="InterPro" id="IPR058240">
    <property type="entry name" value="rSAM_sf"/>
</dbReference>
<evidence type="ECO:0000313" key="9">
    <source>
        <dbReference type="Proteomes" id="UP000298125"/>
    </source>
</evidence>
<evidence type="ECO:0000256" key="4">
    <source>
        <dbReference type="ARBA" id="ARBA00022723"/>
    </source>
</evidence>
<evidence type="ECO:0000256" key="2">
    <source>
        <dbReference type="ARBA" id="ARBA00022485"/>
    </source>
</evidence>
<dbReference type="GO" id="GO:0046872">
    <property type="term" value="F:metal ion binding"/>
    <property type="evidence" value="ECO:0007669"/>
    <property type="project" value="UniProtKB-KW"/>
</dbReference>
<protein>
    <submittedName>
        <fullName evidence="8">Radical SAM/SPASM domain-containing protein</fullName>
    </submittedName>
</protein>
<dbReference type="InterPro" id="IPR006638">
    <property type="entry name" value="Elp3/MiaA/NifB-like_rSAM"/>
</dbReference>
<dbReference type="CDD" id="cd01335">
    <property type="entry name" value="Radical_SAM"/>
    <property type="match status" value="1"/>
</dbReference>
<dbReference type="InterPro" id="IPR007197">
    <property type="entry name" value="rSAM"/>
</dbReference>
<feature type="domain" description="Radical SAM core" evidence="7">
    <location>
        <begin position="115"/>
        <end position="341"/>
    </location>
</feature>
<dbReference type="Pfam" id="PF04055">
    <property type="entry name" value="Radical_SAM"/>
    <property type="match status" value="1"/>
</dbReference>
<proteinExistence type="predicted"/>
<dbReference type="PANTHER" id="PTHR11228">
    <property type="entry name" value="RADICAL SAM DOMAIN PROTEIN"/>
    <property type="match status" value="1"/>
</dbReference>
<evidence type="ECO:0000256" key="1">
    <source>
        <dbReference type="ARBA" id="ARBA00001966"/>
    </source>
</evidence>
<dbReference type="GO" id="GO:0003824">
    <property type="term" value="F:catalytic activity"/>
    <property type="evidence" value="ECO:0007669"/>
    <property type="project" value="InterPro"/>
</dbReference>
<dbReference type="PROSITE" id="PS51918">
    <property type="entry name" value="RADICAL_SAM"/>
    <property type="match status" value="1"/>
</dbReference>
<evidence type="ECO:0000259" key="7">
    <source>
        <dbReference type="PROSITE" id="PS51918"/>
    </source>
</evidence>
<keyword evidence="6" id="KW-0411">Iron-sulfur</keyword>
<comment type="cofactor">
    <cofactor evidence="1">
        <name>[4Fe-4S] cluster</name>
        <dbReference type="ChEBI" id="CHEBI:49883"/>
    </cofactor>
</comment>
<dbReference type="Proteomes" id="UP000298125">
    <property type="component" value="Unassembled WGS sequence"/>
</dbReference>
<evidence type="ECO:0000256" key="6">
    <source>
        <dbReference type="ARBA" id="ARBA00023014"/>
    </source>
</evidence>
<dbReference type="InterPro" id="IPR050377">
    <property type="entry name" value="Radical_SAM_PqqE_MftC-like"/>
</dbReference>
<evidence type="ECO:0000313" key="8">
    <source>
        <dbReference type="EMBL" id="TGL45819.1"/>
    </source>
</evidence>
<dbReference type="RefSeq" id="WP_135575116.1">
    <property type="nucleotide sequence ID" value="NZ_RQGA01000001.1"/>
</dbReference>
<dbReference type="SFLD" id="SFLDG01067">
    <property type="entry name" value="SPASM/twitch_domain_containing"/>
    <property type="match status" value="1"/>
</dbReference>
<dbReference type="OrthoDB" id="9782387at2"/>
<dbReference type="Pfam" id="PF13186">
    <property type="entry name" value="SPASM"/>
    <property type="match status" value="1"/>
</dbReference>
<dbReference type="InterPro" id="IPR034391">
    <property type="entry name" value="AdoMet-like_SPASM_containing"/>
</dbReference>
<accession>A0A4R9JK20</accession>
<organism evidence="8 9">
    <name type="scientific">Leptospira perdikensis</name>
    <dbReference type="NCBI Taxonomy" id="2484948"/>
    <lineage>
        <taxon>Bacteria</taxon>
        <taxon>Pseudomonadati</taxon>
        <taxon>Spirochaetota</taxon>
        <taxon>Spirochaetia</taxon>
        <taxon>Leptospirales</taxon>
        <taxon>Leptospiraceae</taxon>
        <taxon>Leptospira</taxon>
    </lineage>
</organism>
<comment type="caution">
    <text evidence="8">The sequence shown here is derived from an EMBL/GenBank/DDBJ whole genome shotgun (WGS) entry which is preliminary data.</text>
</comment>
<dbReference type="SMART" id="SM00729">
    <property type="entry name" value="Elp3"/>
    <property type="match status" value="1"/>
</dbReference>